<protein>
    <submittedName>
        <fullName evidence="2">MarR family transcriptional regulator</fullName>
    </submittedName>
</protein>
<reference evidence="2" key="1">
    <citation type="journal article" date="2014" name="Int. J. Syst. Evol. Microbiol.">
        <title>Complete genome sequence of Corynebacterium casei LMG S-19264T (=DSM 44701T), isolated from a smear-ripened cheese.</title>
        <authorList>
            <consortium name="US DOE Joint Genome Institute (JGI-PGF)"/>
            <person name="Walter F."/>
            <person name="Albersmeier A."/>
            <person name="Kalinowski J."/>
            <person name="Ruckert C."/>
        </authorList>
    </citation>
    <scope>NUCLEOTIDE SEQUENCE</scope>
    <source>
        <strain evidence="2">JCM 3346</strain>
    </source>
</reference>
<gene>
    <name evidence="2" type="ORF">GCM10010196_02940</name>
</gene>
<comment type="caution">
    <text evidence="2">The sequence shown here is derived from an EMBL/GenBank/DDBJ whole genome shotgun (WGS) entry which is preliminary data.</text>
</comment>
<accession>A0A918F6T2</accession>
<dbReference type="Gene3D" id="1.10.10.10">
    <property type="entry name" value="Winged helix-like DNA-binding domain superfamily/Winged helix DNA-binding domain"/>
    <property type="match status" value="1"/>
</dbReference>
<reference evidence="2" key="2">
    <citation type="submission" date="2020-09" db="EMBL/GenBank/DDBJ databases">
        <authorList>
            <person name="Sun Q."/>
            <person name="Ohkuma M."/>
        </authorList>
    </citation>
    <scope>NUCLEOTIDE SEQUENCE</scope>
    <source>
        <strain evidence="2">JCM 3346</strain>
    </source>
</reference>
<dbReference type="Pfam" id="PF12802">
    <property type="entry name" value="MarR_2"/>
    <property type="match status" value="1"/>
</dbReference>
<feature type="domain" description="HTH marR-type" evidence="1">
    <location>
        <begin position="36"/>
        <end position="135"/>
    </location>
</feature>
<dbReference type="RefSeq" id="WP_189083539.1">
    <property type="nucleotide sequence ID" value="NZ_BMRJ01000001.1"/>
</dbReference>
<dbReference type="GO" id="GO:0003700">
    <property type="term" value="F:DNA-binding transcription factor activity"/>
    <property type="evidence" value="ECO:0007669"/>
    <property type="project" value="InterPro"/>
</dbReference>
<proteinExistence type="predicted"/>
<organism evidence="2 3">
    <name type="scientific">Agromyces mediolanus</name>
    <name type="common">Corynebacterium mediolanum</name>
    <dbReference type="NCBI Taxonomy" id="41986"/>
    <lineage>
        <taxon>Bacteria</taxon>
        <taxon>Bacillati</taxon>
        <taxon>Actinomycetota</taxon>
        <taxon>Actinomycetes</taxon>
        <taxon>Micrococcales</taxon>
        <taxon>Microbacteriaceae</taxon>
        <taxon>Agromyces</taxon>
    </lineage>
</organism>
<keyword evidence="3" id="KW-1185">Reference proteome</keyword>
<evidence type="ECO:0000313" key="2">
    <source>
        <dbReference type="EMBL" id="GGR13797.1"/>
    </source>
</evidence>
<dbReference type="AlphaFoldDB" id="A0A918F6T2"/>
<dbReference type="Proteomes" id="UP000610303">
    <property type="component" value="Unassembled WGS sequence"/>
</dbReference>
<dbReference type="InterPro" id="IPR000835">
    <property type="entry name" value="HTH_MarR-typ"/>
</dbReference>
<dbReference type="SUPFAM" id="SSF46785">
    <property type="entry name" value="Winged helix' DNA-binding domain"/>
    <property type="match status" value="1"/>
</dbReference>
<evidence type="ECO:0000313" key="3">
    <source>
        <dbReference type="Proteomes" id="UP000610303"/>
    </source>
</evidence>
<dbReference type="InterPro" id="IPR036390">
    <property type="entry name" value="WH_DNA-bd_sf"/>
</dbReference>
<name>A0A918F6T2_AGRME</name>
<dbReference type="InterPro" id="IPR036388">
    <property type="entry name" value="WH-like_DNA-bd_sf"/>
</dbReference>
<sequence>MVEAVGRNADARTRSADAAAILSALIVVSRRGVADARTARIRLSMTEQSILGYLVEHPGARSTDIAQAFRLNRSTVSRQLAGLVRLGVVRELTDASGRGTPLELTEDGWAAYHEAIGILQGVVDRHLSDWSDDEVARFARDLQRFNRDAEGETRP</sequence>
<evidence type="ECO:0000259" key="1">
    <source>
        <dbReference type="SMART" id="SM00347"/>
    </source>
</evidence>
<dbReference type="SMART" id="SM00347">
    <property type="entry name" value="HTH_MARR"/>
    <property type="match status" value="1"/>
</dbReference>
<dbReference type="EMBL" id="BMRJ01000001">
    <property type="protein sequence ID" value="GGR13797.1"/>
    <property type="molecule type" value="Genomic_DNA"/>
</dbReference>